<reference evidence="2 3" key="1">
    <citation type="journal article" date="2010" name="Nature">
        <title>Genome sequence of the palaeopolyploid soybean.</title>
        <authorList>
            <person name="Schmutz J."/>
            <person name="Cannon S.B."/>
            <person name="Schlueter J."/>
            <person name="Ma J."/>
            <person name="Mitros T."/>
            <person name="Nelson W."/>
            <person name="Hyten D.L."/>
            <person name="Song Q."/>
            <person name="Thelen J.J."/>
            <person name="Cheng J."/>
            <person name="Xu D."/>
            <person name="Hellsten U."/>
            <person name="May G.D."/>
            <person name="Yu Y."/>
            <person name="Sakurai T."/>
            <person name="Umezawa T."/>
            <person name="Bhattacharyya M.K."/>
            <person name="Sandhu D."/>
            <person name="Valliyodan B."/>
            <person name="Lindquist E."/>
            <person name="Peto M."/>
            <person name="Grant D."/>
            <person name="Shu S."/>
            <person name="Goodstein D."/>
            <person name="Barry K."/>
            <person name="Futrell-Griggs M."/>
            <person name="Abernathy B."/>
            <person name="Du J."/>
            <person name="Tian Z."/>
            <person name="Zhu L."/>
            <person name="Gill N."/>
            <person name="Joshi T."/>
            <person name="Libault M."/>
            <person name="Sethuraman A."/>
            <person name="Zhang X.-C."/>
            <person name="Shinozaki K."/>
            <person name="Nguyen H.T."/>
            <person name="Wing R.A."/>
            <person name="Cregan P."/>
            <person name="Specht J."/>
            <person name="Grimwood J."/>
            <person name="Rokhsar D."/>
            <person name="Stacey G."/>
            <person name="Shoemaker R.C."/>
            <person name="Jackson S.A."/>
        </authorList>
    </citation>
    <scope>NUCLEOTIDE SEQUENCE [LARGE SCALE GENOMIC DNA]</scope>
    <source>
        <strain evidence="3">cv. Williams 82</strain>
        <tissue evidence="2">Callus</tissue>
    </source>
</reference>
<keyword evidence="1" id="KW-0472">Membrane</keyword>
<accession>A0A0R0HNW9</accession>
<keyword evidence="1" id="KW-0812">Transmembrane</keyword>
<evidence type="ECO:0000256" key="1">
    <source>
        <dbReference type="SAM" id="Phobius"/>
    </source>
</evidence>
<evidence type="ECO:0000313" key="2">
    <source>
        <dbReference type="EMBL" id="KRH28191.1"/>
    </source>
</evidence>
<evidence type="ECO:0000313" key="3">
    <source>
        <dbReference type="EnsemblPlants" id="KRH28191"/>
    </source>
</evidence>
<protein>
    <submittedName>
        <fullName evidence="2 3">Uncharacterized protein</fullName>
    </submittedName>
</protein>
<dbReference type="EnsemblPlants" id="KRH28191">
    <property type="protein sequence ID" value="KRH28191"/>
    <property type="gene ID" value="GLYMA_11G038100"/>
</dbReference>
<name>A0A0R0HNW9_SOYBN</name>
<proteinExistence type="predicted"/>
<sequence>MYKMMKFETHKKSYWHSETLVSFQLCCWSSGLSAAVCLVLLLNDLGWRSGVRFHCINMSENDLFSRRTCVRFPLFAKFPWFSSSHILQVG</sequence>
<reference evidence="2" key="3">
    <citation type="submission" date="2018-07" db="EMBL/GenBank/DDBJ databases">
        <title>WGS assembly of Glycine max.</title>
        <authorList>
            <person name="Schmutz J."/>
            <person name="Cannon S."/>
            <person name="Schlueter J."/>
            <person name="Ma J."/>
            <person name="Mitros T."/>
            <person name="Nelson W."/>
            <person name="Hyten D."/>
            <person name="Song Q."/>
            <person name="Thelen J."/>
            <person name="Cheng J."/>
            <person name="Xu D."/>
            <person name="Hellsten U."/>
            <person name="May G."/>
            <person name="Yu Y."/>
            <person name="Sakurai T."/>
            <person name="Umezawa T."/>
            <person name="Bhattacharyya M."/>
            <person name="Sandhu D."/>
            <person name="Valliyodan B."/>
            <person name="Lindquist E."/>
            <person name="Peto M."/>
            <person name="Grant D."/>
            <person name="Shu S."/>
            <person name="Goodstein D."/>
            <person name="Barry K."/>
            <person name="Futrell-Griggs M."/>
            <person name="Abernathy B."/>
            <person name="Du J."/>
            <person name="Tian Z."/>
            <person name="Zhu L."/>
            <person name="Gill N."/>
            <person name="Joshi T."/>
            <person name="Libault M."/>
            <person name="Sethuraman A."/>
            <person name="Zhang X."/>
            <person name="Shinozaki K."/>
            <person name="Nguyen H."/>
            <person name="Wing R."/>
            <person name="Cregan P."/>
            <person name="Specht J."/>
            <person name="Grimwood J."/>
            <person name="Rokhsar D."/>
            <person name="Stacey G."/>
            <person name="Shoemaker R."/>
            <person name="Jackson S."/>
        </authorList>
    </citation>
    <scope>NUCLEOTIDE SEQUENCE</scope>
    <source>
        <tissue evidence="2">Callus</tissue>
    </source>
</reference>
<dbReference type="InParanoid" id="A0A0R0HNW9"/>
<dbReference type="AlphaFoldDB" id="A0A0R0HNW9"/>
<keyword evidence="1" id="KW-1133">Transmembrane helix</keyword>
<feature type="transmembrane region" description="Helical" evidence="1">
    <location>
        <begin position="20"/>
        <end position="42"/>
    </location>
</feature>
<gene>
    <name evidence="2" type="ORF">GLYMA_11G038100</name>
</gene>
<dbReference type="Gramene" id="KRH28191">
    <property type="protein sequence ID" value="KRH28191"/>
    <property type="gene ID" value="GLYMA_11G038100"/>
</dbReference>
<dbReference type="EMBL" id="CM000844">
    <property type="protein sequence ID" value="KRH28191.1"/>
    <property type="molecule type" value="Genomic_DNA"/>
</dbReference>
<organism evidence="2">
    <name type="scientific">Glycine max</name>
    <name type="common">Soybean</name>
    <name type="synonym">Glycine hispida</name>
    <dbReference type="NCBI Taxonomy" id="3847"/>
    <lineage>
        <taxon>Eukaryota</taxon>
        <taxon>Viridiplantae</taxon>
        <taxon>Streptophyta</taxon>
        <taxon>Embryophyta</taxon>
        <taxon>Tracheophyta</taxon>
        <taxon>Spermatophyta</taxon>
        <taxon>Magnoliopsida</taxon>
        <taxon>eudicotyledons</taxon>
        <taxon>Gunneridae</taxon>
        <taxon>Pentapetalae</taxon>
        <taxon>rosids</taxon>
        <taxon>fabids</taxon>
        <taxon>Fabales</taxon>
        <taxon>Fabaceae</taxon>
        <taxon>Papilionoideae</taxon>
        <taxon>50 kb inversion clade</taxon>
        <taxon>NPAAA clade</taxon>
        <taxon>indigoferoid/millettioid clade</taxon>
        <taxon>Phaseoleae</taxon>
        <taxon>Glycine</taxon>
        <taxon>Glycine subgen. Soja</taxon>
    </lineage>
</organism>
<evidence type="ECO:0000313" key="4">
    <source>
        <dbReference type="Proteomes" id="UP000008827"/>
    </source>
</evidence>
<keyword evidence="4" id="KW-1185">Reference proteome</keyword>
<dbReference type="Proteomes" id="UP000008827">
    <property type="component" value="Chromosome 11"/>
</dbReference>
<reference evidence="3" key="2">
    <citation type="submission" date="2018-02" db="UniProtKB">
        <authorList>
            <consortium name="EnsemblPlants"/>
        </authorList>
    </citation>
    <scope>IDENTIFICATION</scope>
    <source>
        <strain evidence="3">Williams 82</strain>
    </source>
</reference>